<accession>A0ACB0LMT3</accession>
<organism evidence="1 2">
    <name type="scientific">Trifolium pratense</name>
    <name type="common">Red clover</name>
    <dbReference type="NCBI Taxonomy" id="57577"/>
    <lineage>
        <taxon>Eukaryota</taxon>
        <taxon>Viridiplantae</taxon>
        <taxon>Streptophyta</taxon>
        <taxon>Embryophyta</taxon>
        <taxon>Tracheophyta</taxon>
        <taxon>Spermatophyta</taxon>
        <taxon>Magnoliopsida</taxon>
        <taxon>eudicotyledons</taxon>
        <taxon>Gunneridae</taxon>
        <taxon>Pentapetalae</taxon>
        <taxon>rosids</taxon>
        <taxon>fabids</taxon>
        <taxon>Fabales</taxon>
        <taxon>Fabaceae</taxon>
        <taxon>Papilionoideae</taxon>
        <taxon>50 kb inversion clade</taxon>
        <taxon>NPAAA clade</taxon>
        <taxon>Hologalegina</taxon>
        <taxon>IRL clade</taxon>
        <taxon>Trifolieae</taxon>
        <taxon>Trifolium</taxon>
    </lineage>
</organism>
<keyword evidence="2" id="KW-1185">Reference proteome</keyword>
<comment type="caution">
    <text evidence="1">The sequence shown here is derived from an EMBL/GenBank/DDBJ whole genome shotgun (WGS) entry which is preliminary data.</text>
</comment>
<proteinExistence type="predicted"/>
<sequence>MSHLNPITLKFSILLIVILAFESKDTNAISYGKVRVTIINGAAPDPTPINMTLHCKSKDDDLGFHTLMHEQSYMFSFKPRFPWGTLFFCSFTWKESPLLHYLDIYSFKRDNCRICNWRINKAGGCKYLKETGSFSSCIPWNSVELMDANSTSKM</sequence>
<protein>
    <submittedName>
        <fullName evidence="1">Uncharacterized protein</fullName>
    </submittedName>
</protein>
<gene>
    <name evidence="1" type="ORF">MILVUS5_LOCUS33826</name>
</gene>
<dbReference type="Proteomes" id="UP001177021">
    <property type="component" value="Unassembled WGS sequence"/>
</dbReference>
<evidence type="ECO:0000313" key="1">
    <source>
        <dbReference type="EMBL" id="CAJ2669669.1"/>
    </source>
</evidence>
<reference evidence="1" key="1">
    <citation type="submission" date="2023-10" db="EMBL/GenBank/DDBJ databases">
        <authorList>
            <person name="Rodriguez Cubillos JULIANA M."/>
            <person name="De Vega J."/>
        </authorList>
    </citation>
    <scope>NUCLEOTIDE SEQUENCE</scope>
</reference>
<dbReference type="EMBL" id="CASHSV030000615">
    <property type="protein sequence ID" value="CAJ2669669.1"/>
    <property type="molecule type" value="Genomic_DNA"/>
</dbReference>
<name>A0ACB0LMT3_TRIPR</name>
<evidence type="ECO:0000313" key="2">
    <source>
        <dbReference type="Proteomes" id="UP001177021"/>
    </source>
</evidence>